<gene>
    <name evidence="8" type="ORF">FGG15_06615</name>
</gene>
<protein>
    <recommendedName>
        <fullName evidence="7">Fibronectin type-III domain-containing protein</fullName>
    </recommendedName>
</protein>
<dbReference type="InterPro" id="IPR003961">
    <property type="entry name" value="FN3_dom"/>
</dbReference>
<keyword evidence="5" id="KW-0325">Glycoprotein</keyword>
<dbReference type="InterPro" id="IPR036941">
    <property type="entry name" value="Rcpt_L-dom_sf"/>
</dbReference>
<evidence type="ECO:0000259" key="7">
    <source>
        <dbReference type="PROSITE" id="PS50853"/>
    </source>
</evidence>
<comment type="subcellular location">
    <subcellularLocation>
        <location evidence="1">Secreted</location>
        <location evidence="1">Cell wall</location>
    </subcellularLocation>
</comment>
<dbReference type="Gene3D" id="3.80.20.20">
    <property type="entry name" value="Receptor L-domain"/>
    <property type="match status" value="4"/>
</dbReference>
<keyword evidence="2" id="KW-0134">Cell wall</keyword>
<evidence type="ECO:0000313" key="9">
    <source>
        <dbReference type="Proteomes" id="UP000751614"/>
    </source>
</evidence>
<feature type="domain" description="Fibronectin type-III" evidence="7">
    <location>
        <begin position="33"/>
        <end position="129"/>
    </location>
</feature>
<dbReference type="PROSITE" id="PS51257">
    <property type="entry name" value="PROKAR_LIPOPROTEIN"/>
    <property type="match status" value="1"/>
</dbReference>
<keyword evidence="4 6" id="KW-0732">Signal</keyword>
<name>A0ABY2WQD8_9FLAO</name>
<sequence length="558" mass="60368">MFRHAFTIFFFLILLSCTSDSDSPNEIAEIDFPSVNTGGATNITANSVEITGTVTNDGGGQVTARGFLWDTSSAPTLDDNKTTNGTGEGAFSATISNLVGNTKYFLRAYATNSKRTIYGNEVTFNTSDDAPKIFNGDVYLMSQEEVESFGNDNYKEVTGTLTIGSNISCCSNISNLSFLSDLEVIGGDLLIGYNDRLKNLDGLNGLREIGENLIIKDNTDLENIDGLSNVIFFGSGIYLRNNNSLASISGVSHLHEINGDLEIYENETLKDLDALENLKVIKGILQLWRTEIQDISGLNNLESIGGDFFIAQMNGLTEIIGFDGLRSIQGTLYLMSNTNLEKVQGFSNLDYLGGVYLSGGGLLAEFIGFESLNSIDGDFYHSGYHNLVNLQAFQNVSQVNGNLSLRSTSYTNVDFLSNLVHVEGYLEFHENYGLSTVVLENLQTIMGSLTISGGSNEFNLDSSWGLTRIGGGLVINDANSSNIINGIPVANGLTNLKAFENLEQVDGDIVISRNENLLDFCDLQLLLSNGFTGTLSIFENAYNPTNQGIIDGSCSLAP</sequence>
<comment type="caution">
    <text evidence="8">The sequence shown here is derived from an EMBL/GenBank/DDBJ whole genome shotgun (WGS) entry which is preliminary data.</text>
</comment>
<organism evidence="8 9">
    <name type="scientific">Flagellimonas algicola</name>
    <dbReference type="NCBI Taxonomy" id="2583815"/>
    <lineage>
        <taxon>Bacteria</taxon>
        <taxon>Pseudomonadati</taxon>
        <taxon>Bacteroidota</taxon>
        <taxon>Flavobacteriia</taxon>
        <taxon>Flavobacteriales</taxon>
        <taxon>Flavobacteriaceae</taxon>
        <taxon>Flagellimonas</taxon>
    </lineage>
</organism>
<dbReference type="Proteomes" id="UP000751614">
    <property type="component" value="Unassembled WGS sequence"/>
</dbReference>
<proteinExistence type="predicted"/>
<evidence type="ECO:0000256" key="5">
    <source>
        <dbReference type="ARBA" id="ARBA00023180"/>
    </source>
</evidence>
<evidence type="ECO:0000256" key="2">
    <source>
        <dbReference type="ARBA" id="ARBA00022512"/>
    </source>
</evidence>
<feature type="signal peptide" evidence="6">
    <location>
        <begin position="1"/>
        <end position="21"/>
    </location>
</feature>
<feature type="chain" id="PRO_5046446257" description="Fibronectin type-III domain-containing protein" evidence="6">
    <location>
        <begin position="22"/>
        <end position="558"/>
    </location>
</feature>
<evidence type="ECO:0000256" key="6">
    <source>
        <dbReference type="SAM" id="SignalP"/>
    </source>
</evidence>
<dbReference type="PANTHER" id="PTHR31018:SF3">
    <property type="entry name" value="RECEPTOR PROTEIN-TYROSINE KINASE"/>
    <property type="match status" value="1"/>
</dbReference>
<accession>A0ABY2WQD8</accession>
<keyword evidence="9" id="KW-1185">Reference proteome</keyword>
<reference evidence="8 9" key="1">
    <citation type="submission" date="2019-05" db="EMBL/GenBank/DDBJ databases">
        <title>Flagellimonas sp. AsT0115, sp. nov., isolated from a marine red algae, Asparagopsis taxiformis.</title>
        <authorList>
            <person name="Kim J."/>
            <person name="Jeong S.E."/>
            <person name="Jeon C.O."/>
        </authorList>
    </citation>
    <scope>NUCLEOTIDE SEQUENCE [LARGE SCALE GENOMIC DNA]</scope>
    <source>
        <strain evidence="8 9">AsT0115</strain>
    </source>
</reference>
<dbReference type="InterPro" id="IPR051648">
    <property type="entry name" value="CWI-Assembly_Regulator"/>
</dbReference>
<evidence type="ECO:0000256" key="3">
    <source>
        <dbReference type="ARBA" id="ARBA00022525"/>
    </source>
</evidence>
<keyword evidence="3" id="KW-0964">Secreted</keyword>
<dbReference type="SUPFAM" id="SSF52058">
    <property type="entry name" value="L domain-like"/>
    <property type="match status" value="4"/>
</dbReference>
<dbReference type="InterPro" id="IPR000494">
    <property type="entry name" value="Rcpt_L-dom"/>
</dbReference>
<evidence type="ECO:0000256" key="4">
    <source>
        <dbReference type="ARBA" id="ARBA00022729"/>
    </source>
</evidence>
<dbReference type="PROSITE" id="PS50853">
    <property type="entry name" value="FN3"/>
    <property type="match status" value="1"/>
</dbReference>
<evidence type="ECO:0000313" key="8">
    <source>
        <dbReference type="EMBL" id="TMU57213.1"/>
    </source>
</evidence>
<dbReference type="RefSeq" id="WP_138834470.1">
    <property type="nucleotide sequence ID" value="NZ_VCNI01000001.1"/>
</dbReference>
<dbReference type="PANTHER" id="PTHR31018">
    <property type="entry name" value="SPORULATION-SPECIFIC PROTEIN-RELATED"/>
    <property type="match status" value="1"/>
</dbReference>
<evidence type="ECO:0000256" key="1">
    <source>
        <dbReference type="ARBA" id="ARBA00004191"/>
    </source>
</evidence>
<dbReference type="EMBL" id="VCNI01000001">
    <property type="protein sequence ID" value="TMU57213.1"/>
    <property type="molecule type" value="Genomic_DNA"/>
</dbReference>
<dbReference type="Pfam" id="PF01030">
    <property type="entry name" value="Recep_L_domain"/>
    <property type="match status" value="2"/>
</dbReference>